<proteinExistence type="predicted"/>
<comment type="caution">
    <text evidence="3">The sequence shown here is derived from an EMBL/GenBank/DDBJ whole genome shotgun (WGS) entry which is preliminary data.</text>
</comment>
<accession>A0A3A8FXK5</accession>
<dbReference type="Proteomes" id="UP000281084">
    <property type="component" value="Unassembled WGS sequence"/>
</dbReference>
<keyword evidence="2" id="KW-0812">Transmembrane</keyword>
<dbReference type="RefSeq" id="WP_120367806.1">
    <property type="nucleotide sequence ID" value="NZ_RAXZ01000016.1"/>
</dbReference>
<protein>
    <submittedName>
        <fullName evidence="3">Uncharacterized protein</fullName>
    </submittedName>
</protein>
<name>A0A3A8FXK5_9GAMM</name>
<evidence type="ECO:0000313" key="3">
    <source>
        <dbReference type="EMBL" id="RKG51178.1"/>
    </source>
</evidence>
<keyword evidence="2" id="KW-1133">Transmembrane helix</keyword>
<dbReference type="AlphaFoldDB" id="A0A3A8FXK5"/>
<feature type="transmembrane region" description="Helical" evidence="2">
    <location>
        <begin position="63"/>
        <end position="83"/>
    </location>
</feature>
<keyword evidence="1" id="KW-0175">Coiled coil</keyword>
<sequence>MNEPSASLWKKLNEVTDKLQKVSEQLIESNAINKGYHKALDQHRIKIEALERENNRAQGAISFLRWVGIFLLSLVVSGGGWTISSINQLKQDVAVMQSHREDRK</sequence>
<organism evidence="3 4">
    <name type="scientific">Acinetobacter cumulans</name>
    <dbReference type="NCBI Taxonomy" id="2136182"/>
    <lineage>
        <taxon>Bacteria</taxon>
        <taxon>Pseudomonadati</taxon>
        <taxon>Pseudomonadota</taxon>
        <taxon>Gammaproteobacteria</taxon>
        <taxon>Moraxellales</taxon>
        <taxon>Moraxellaceae</taxon>
        <taxon>Acinetobacter</taxon>
    </lineage>
</organism>
<evidence type="ECO:0000313" key="4">
    <source>
        <dbReference type="Proteomes" id="UP000281084"/>
    </source>
</evidence>
<keyword evidence="2" id="KW-0472">Membrane</keyword>
<gene>
    <name evidence="3" type="ORF">D7V64_11790</name>
</gene>
<dbReference type="EMBL" id="RAXZ01000016">
    <property type="protein sequence ID" value="RKG51178.1"/>
    <property type="molecule type" value="Genomic_DNA"/>
</dbReference>
<feature type="coiled-coil region" evidence="1">
    <location>
        <begin position="33"/>
        <end position="60"/>
    </location>
</feature>
<reference evidence="3 4" key="1">
    <citation type="submission" date="2018-09" db="EMBL/GenBank/DDBJ databases">
        <title>The draft genome of Acinetobacter spp. strains.</title>
        <authorList>
            <person name="Qin J."/>
            <person name="Feng Y."/>
            <person name="Zong Z."/>
        </authorList>
    </citation>
    <scope>NUCLEOTIDE SEQUENCE [LARGE SCALE GENOMIC DNA]</scope>
    <source>
        <strain evidence="3 4">WCHAc060002</strain>
    </source>
</reference>
<evidence type="ECO:0000256" key="2">
    <source>
        <dbReference type="SAM" id="Phobius"/>
    </source>
</evidence>
<evidence type="ECO:0000256" key="1">
    <source>
        <dbReference type="SAM" id="Coils"/>
    </source>
</evidence>